<proteinExistence type="inferred from homology"/>
<name>A0A9W3XJ51_BACTU</name>
<comment type="similarity">
    <text evidence="1">Belongs to the RelA/SpoT family.</text>
</comment>
<dbReference type="Gene3D" id="3.30.460.10">
    <property type="entry name" value="Beta Polymerase, domain 2"/>
    <property type="match status" value="1"/>
</dbReference>
<dbReference type="RefSeq" id="WP_079245614.1">
    <property type="nucleotide sequence ID" value="NZ_JARSYF010000059.1"/>
</dbReference>
<dbReference type="SUPFAM" id="SSF81301">
    <property type="entry name" value="Nucleotidyltransferase"/>
    <property type="match status" value="1"/>
</dbReference>
<dbReference type="Pfam" id="PF02824">
    <property type="entry name" value="TGS"/>
    <property type="match status" value="1"/>
</dbReference>
<dbReference type="SUPFAM" id="SSF81271">
    <property type="entry name" value="TGS-like"/>
    <property type="match status" value="1"/>
</dbReference>
<sequence>MKKKLLEKASYLHKAELEQLLKAILVSEKAHEGQFRVSGEPYITHPFAVTEILLDCKADIITLVAALLHDVVEDTDYTIEYVRNIFGKKVADIVEGLTKIDKKQIPNKEEYEAINLKKLLLATYGDIRVAIIKVIDRLHNMRTLQVKAVKKQVPYANETLKIFAPICKRLGLFHIQHELEDLGFYYLNHSKYKGMKILLQNYVKLLEELSQNIRLDIKNFLNRTLIFEVDYEVIPIYTAYSRLQDIQDITAVSKIIITVSSNLDCYKILGIIHQLYKPIPHQFEDNIAIESESDVLNKYLKTKVVINNHEIVICIETKINQEIRYKGVFHILTKSITDKDMQNIIHKLMDHFIKTNDLVTQDAIEFYDLVSYELFQDNIVAFTPKLDSVKLPQGSTVIDFAFELNPEIAKYMSGAKVNGINKPITTNVSHLDIVELLVTENISNVRQGWLSFANSSKAQIEICKELQR</sequence>
<gene>
    <name evidence="3" type="ORF">B4918_15880</name>
</gene>
<dbReference type="InterPro" id="IPR043519">
    <property type="entry name" value="NT_sf"/>
</dbReference>
<dbReference type="InterPro" id="IPR003607">
    <property type="entry name" value="HD/PDEase_dom"/>
</dbReference>
<dbReference type="AlphaFoldDB" id="A0A9W3XJ51"/>
<dbReference type="SUPFAM" id="SSF109604">
    <property type="entry name" value="HD-domain/PDEase-like"/>
    <property type="match status" value="1"/>
</dbReference>
<evidence type="ECO:0000256" key="2">
    <source>
        <dbReference type="ARBA" id="ARBA00025704"/>
    </source>
</evidence>
<dbReference type="EMBL" id="CP020002">
    <property type="protein sequence ID" value="AQY39341.1"/>
    <property type="molecule type" value="Genomic_DNA"/>
</dbReference>
<dbReference type="InterPro" id="IPR012675">
    <property type="entry name" value="Beta-grasp_dom_sf"/>
</dbReference>
<dbReference type="PANTHER" id="PTHR21262">
    <property type="entry name" value="GUANOSINE-3',5'-BIS DIPHOSPHATE 3'-PYROPHOSPHOHYDROLASE"/>
    <property type="match status" value="1"/>
</dbReference>
<dbReference type="InterPro" id="IPR012676">
    <property type="entry name" value="TGS-like"/>
</dbReference>
<dbReference type="PANTHER" id="PTHR21262:SF36">
    <property type="entry name" value="BIFUNCTIONAL (P)PPGPP SYNTHASE_HYDROLASE SPOT"/>
    <property type="match status" value="1"/>
</dbReference>
<dbReference type="PROSITE" id="PS51831">
    <property type="entry name" value="HD"/>
    <property type="match status" value="1"/>
</dbReference>
<dbReference type="Pfam" id="PF13328">
    <property type="entry name" value="HD_4"/>
    <property type="match status" value="1"/>
</dbReference>
<protein>
    <submittedName>
        <fullName evidence="3">GTP pyrophosphokinase</fullName>
    </submittedName>
</protein>
<evidence type="ECO:0000256" key="1">
    <source>
        <dbReference type="ARBA" id="ARBA00007476"/>
    </source>
</evidence>
<dbReference type="CDD" id="cd00077">
    <property type="entry name" value="HDc"/>
    <property type="match status" value="1"/>
</dbReference>
<evidence type="ECO:0000313" key="4">
    <source>
        <dbReference type="Proteomes" id="UP000191057"/>
    </source>
</evidence>
<accession>A0A9W3XJ51</accession>
<dbReference type="Proteomes" id="UP000191057">
    <property type="component" value="Chromosome"/>
</dbReference>
<dbReference type="Gene3D" id="1.10.3210.10">
    <property type="entry name" value="Hypothetical protein af1432"/>
    <property type="match status" value="1"/>
</dbReference>
<dbReference type="SMART" id="SM00471">
    <property type="entry name" value="HDc"/>
    <property type="match status" value="1"/>
</dbReference>
<dbReference type="Gene3D" id="3.10.20.30">
    <property type="match status" value="1"/>
</dbReference>
<dbReference type="FunFam" id="1.10.3210.10:FF:000001">
    <property type="entry name" value="GTP pyrophosphokinase RelA"/>
    <property type="match status" value="1"/>
</dbReference>
<dbReference type="GO" id="GO:0005886">
    <property type="term" value="C:plasma membrane"/>
    <property type="evidence" value="ECO:0007669"/>
    <property type="project" value="TreeGrafter"/>
</dbReference>
<evidence type="ECO:0000313" key="3">
    <source>
        <dbReference type="EMBL" id="AQY39341.1"/>
    </source>
</evidence>
<comment type="pathway">
    <text evidence="2">Purine metabolism.</text>
</comment>
<reference evidence="3 4" key="1">
    <citation type="submission" date="2017-03" db="EMBL/GenBank/DDBJ databases">
        <title>Complete genome sequence of Bacillus thuringiensis L-7601, a novel melanin producing strain.</title>
        <authorList>
            <person name="Cai J."/>
            <person name="Cao Z."/>
            <person name="Tan T."/>
        </authorList>
    </citation>
    <scope>NUCLEOTIDE SEQUENCE [LARGE SCALE GENOMIC DNA]</scope>
    <source>
        <strain evidence="3 4">L-7601</strain>
    </source>
</reference>
<organism evidence="3 4">
    <name type="scientific">Bacillus thuringiensis</name>
    <dbReference type="NCBI Taxonomy" id="1428"/>
    <lineage>
        <taxon>Bacteria</taxon>
        <taxon>Bacillati</taxon>
        <taxon>Bacillota</taxon>
        <taxon>Bacilli</taxon>
        <taxon>Bacillales</taxon>
        <taxon>Bacillaceae</taxon>
        <taxon>Bacillus</taxon>
        <taxon>Bacillus cereus group</taxon>
    </lineage>
</organism>
<dbReference type="InterPro" id="IPR004095">
    <property type="entry name" value="TGS"/>
</dbReference>
<dbReference type="InterPro" id="IPR006674">
    <property type="entry name" value="HD_domain"/>
</dbReference>